<dbReference type="CDD" id="cd02209">
    <property type="entry name" value="cupin_XRE_C"/>
    <property type="match status" value="1"/>
</dbReference>
<dbReference type="PROSITE" id="PS50943">
    <property type="entry name" value="HTH_CROC1"/>
    <property type="match status" value="1"/>
</dbReference>
<dbReference type="AlphaFoldDB" id="A0A1U9Z0X6"/>
<dbReference type="Pfam" id="PF01381">
    <property type="entry name" value="HTH_3"/>
    <property type="match status" value="1"/>
</dbReference>
<keyword evidence="4" id="KW-1185">Reference proteome</keyword>
<dbReference type="SUPFAM" id="SSF47413">
    <property type="entry name" value="lambda repressor-like DNA-binding domains"/>
    <property type="match status" value="1"/>
</dbReference>
<evidence type="ECO:0000256" key="1">
    <source>
        <dbReference type="ARBA" id="ARBA00023125"/>
    </source>
</evidence>
<evidence type="ECO:0000313" key="4">
    <source>
        <dbReference type="Proteomes" id="UP000191135"/>
    </source>
</evidence>
<dbReference type="PANTHER" id="PTHR46797:SF10">
    <property type="entry name" value="BLR1115 PROTEIN"/>
    <property type="match status" value="1"/>
</dbReference>
<dbReference type="Gene3D" id="2.60.120.10">
    <property type="entry name" value="Jelly Rolls"/>
    <property type="match status" value="1"/>
</dbReference>
<dbReference type="Gene3D" id="1.10.260.40">
    <property type="entry name" value="lambda repressor-like DNA-binding domains"/>
    <property type="match status" value="1"/>
</dbReference>
<dbReference type="EMBL" id="CP020330">
    <property type="protein sequence ID" value="AQZ51357.1"/>
    <property type="molecule type" value="Genomic_DNA"/>
</dbReference>
<name>A0A1U9Z0X6_9HYPH</name>
<organism evidence="3 4">
    <name type="scientific">Martelella mediterranea DSM 17316</name>
    <dbReference type="NCBI Taxonomy" id="1122214"/>
    <lineage>
        <taxon>Bacteria</taxon>
        <taxon>Pseudomonadati</taxon>
        <taxon>Pseudomonadota</taxon>
        <taxon>Alphaproteobacteria</taxon>
        <taxon>Hyphomicrobiales</taxon>
        <taxon>Aurantimonadaceae</taxon>
        <taxon>Martelella</taxon>
    </lineage>
</organism>
<dbReference type="KEGG" id="mmed:Mame_02018"/>
<dbReference type="InterPro" id="IPR014710">
    <property type="entry name" value="RmlC-like_jellyroll"/>
</dbReference>
<proteinExistence type="predicted"/>
<dbReference type="InterPro" id="IPR013096">
    <property type="entry name" value="Cupin_2"/>
</dbReference>
<dbReference type="GO" id="GO:0005829">
    <property type="term" value="C:cytosol"/>
    <property type="evidence" value="ECO:0007669"/>
    <property type="project" value="TreeGrafter"/>
</dbReference>
<dbReference type="InterPro" id="IPR001387">
    <property type="entry name" value="Cro/C1-type_HTH"/>
</dbReference>
<dbReference type="GO" id="GO:0003677">
    <property type="term" value="F:DNA binding"/>
    <property type="evidence" value="ECO:0007669"/>
    <property type="project" value="UniProtKB-KW"/>
</dbReference>
<dbReference type="CDD" id="cd00093">
    <property type="entry name" value="HTH_XRE"/>
    <property type="match status" value="1"/>
</dbReference>
<sequence>MAGRFYDHTLDSKIIEFHDLIMENLDLTFDHAIAVNLKRLRTAGGFTLDGLAEASGVSRAMISRIERAEASPSALILAKLCAALGTTLSAFFADADRPVDPLSRRVDQPVWRDPETGYSRRSISPSGTGSGVDIVLIRFPVGGGISYPPKHGADGLSQHIWIMSGTLQVEIGEETHLLFKGDCLYMPVADPHSFANAGDTDVLYAVIIERTR</sequence>
<dbReference type="InterPro" id="IPR050807">
    <property type="entry name" value="TransReg_Diox_bact_type"/>
</dbReference>
<reference evidence="3 4" key="1">
    <citation type="submission" date="2017-03" db="EMBL/GenBank/DDBJ databases">
        <title>Foreign affairs: Plasmid Transfer between Roseobacters and Rhizobia.</title>
        <authorList>
            <person name="Bartling P."/>
            <person name="Bunk B."/>
            <person name="Overmann J."/>
            <person name="Brinkmann H."/>
            <person name="Petersen J."/>
        </authorList>
    </citation>
    <scope>NUCLEOTIDE SEQUENCE [LARGE SCALE GENOMIC DNA]</scope>
    <source>
        <strain evidence="3 4">MACL11</strain>
    </source>
</reference>
<dbReference type="SMART" id="SM00530">
    <property type="entry name" value="HTH_XRE"/>
    <property type="match status" value="1"/>
</dbReference>
<dbReference type="Pfam" id="PF07883">
    <property type="entry name" value="Cupin_2"/>
    <property type="match status" value="1"/>
</dbReference>
<dbReference type="SUPFAM" id="SSF51182">
    <property type="entry name" value="RmlC-like cupins"/>
    <property type="match status" value="1"/>
</dbReference>
<gene>
    <name evidence="3" type="primary">puuR_3</name>
    <name evidence="3" type="ORF">Mame_02018</name>
</gene>
<dbReference type="Proteomes" id="UP000191135">
    <property type="component" value="Chromosome"/>
</dbReference>
<feature type="domain" description="HTH cro/C1-type" evidence="2">
    <location>
        <begin position="37"/>
        <end position="91"/>
    </location>
</feature>
<evidence type="ECO:0000259" key="2">
    <source>
        <dbReference type="PROSITE" id="PS50943"/>
    </source>
</evidence>
<protein>
    <submittedName>
        <fullName evidence="3">HTH-type transcriptional regulator PuuR</fullName>
    </submittedName>
</protein>
<dbReference type="PANTHER" id="PTHR46797">
    <property type="entry name" value="HTH-TYPE TRANSCRIPTIONAL REGULATOR"/>
    <property type="match status" value="1"/>
</dbReference>
<dbReference type="GO" id="GO:0003700">
    <property type="term" value="F:DNA-binding transcription factor activity"/>
    <property type="evidence" value="ECO:0007669"/>
    <property type="project" value="TreeGrafter"/>
</dbReference>
<accession>A0A1U9Z0X6</accession>
<dbReference type="InterPro" id="IPR010982">
    <property type="entry name" value="Lambda_DNA-bd_dom_sf"/>
</dbReference>
<keyword evidence="1" id="KW-0238">DNA-binding</keyword>
<dbReference type="eggNOG" id="COG1396">
    <property type="taxonomic scope" value="Bacteria"/>
</dbReference>
<dbReference type="InterPro" id="IPR011051">
    <property type="entry name" value="RmlC_Cupin_sf"/>
</dbReference>
<evidence type="ECO:0000313" key="3">
    <source>
        <dbReference type="EMBL" id="AQZ51357.1"/>
    </source>
</evidence>
<dbReference type="STRING" id="1122214.Mame_02018"/>